<comment type="similarity">
    <text evidence="1">Belongs to the Gfo/Idh/MocA family.</text>
</comment>
<dbReference type="Pfam" id="PF22725">
    <property type="entry name" value="GFO_IDH_MocA_C3"/>
    <property type="match status" value="1"/>
</dbReference>
<dbReference type="Gene3D" id="3.40.50.720">
    <property type="entry name" value="NAD(P)-binding Rossmann-like Domain"/>
    <property type="match status" value="1"/>
</dbReference>
<dbReference type="PANTHER" id="PTHR22604">
    <property type="entry name" value="OXIDOREDUCTASES"/>
    <property type="match status" value="1"/>
</dbReference>
<reference evidence="5 6" key="1">
    <citation type="submission" date="2018-07" db="EMBL/GenBank/DDBJ databases">
        <title>Freshwater and sediment microbial communities from various areas in North America, analyzing microbe dynamics in response to fracking.</title>
        <authorList>
            <person name="Lamendella R."/>
        </authorList>
    </citation>
    <scope>NUCLEOTIDE SEQUENCE [LARGE SCALE GENOMIC DNA]</scope>
    <source>
        <strain evidence="5 6">160A</strain>
    </source>
</reference>
<name>A0A2T0XR69_9BACT</name>
<evidence type="ECO:0000256" key="1">
    <source>
        <dbReference type="ARBA" id="ARBA00010928"/>
    </source>
</evidence>
<protein>
    <submittedName>
        <fullName evidence="5">Putative dehydrogenase</fullName>
    </submittedName>
</protein>
<sequence length="328" mass="36095">MKKLKIGILGTSNHFLKRIVLPLQQTNNCEAFAIGSRNIEKAEAMAQEFNIPMWYGSYQAVLDDPDVDMIYIPLPNHMHKEWVEKSIDAGKPVLCEKPLGMTAAEANQMVAKAQEAGIPLMEGFMYMFHPMWQHARNIIKTGQIGDVQYIHTAFSYNNPSPTNIRNIPEYGGGALMDIGCYAISVPRFIMGKEPAQVMALQSTHPDFGTDMHSSSIMDFGGARATFSVSTAAQAFQKVDIVTSGGSITIHIPFNTYVDVAAKMTVTDGMGTRDIEFPPANAYGLMFDAFADAVINNKPLPVSHLDAINNMKVIDAVQKSGETNEWVKI</sequence>
<keyword evidence="6" id="KW-1185">Reference proteome</keyword>
<dbReference type="InterPro" id="IPR000683">
    <property type="entry name" value="Gfo/Idh/MocA-like_OxRdtase_N"/>
</dbReference>
<dbReference type="EMBL" id="QPIZ01000016">
    <property type="protein sequence ID" value="RCW31963.1"/>
    <property type="molecule type" value="Genomic_DNA"/>
</dbReference>
<dbReference type="InterPro" id="IPR050984">
    <property type="entry name" value="Gfo/Idh/MocA_domain"/>
</dbReference>
<dbReference type="InterPro" id="IPR036291">
    <property type="entry name" value="NAD(P)-bd_dom_sf"/>
</dbReference>
<proteinExistence type="inferred from homology"/>
<dbReference type="Pfam" id="PF01408">
    <property type="entry name" value="GFO_IDH_MocA"/>
    <property type="match status" value="1"/>
</dbReference>
<feature type="domain" description="Gfo/Idh/MocA-like oxidoreductase N-terminal" evidence="3">
    <location>
        <begin position="4"/>
        <end position="124"/>
    </location>
</feature>
<evidence type="ECO:0000313" key="6">
    <source>
        <dbReference type="Proteomes" id="UP000252733"/>
    </source>
</evidence>
<organism evidence="5 6">
    <name type="scientific">Marinilabilia salmonicolor</name>
    <dbReference type="NCBI Taxonomy" id="989"/>
    <lineage>
        <taxon>Bacteria</taxon>
        <taxon>Pseudomonadati</taxon>
        <taxon>Bacteroidota</taxon>
        <taxon>Bacteroidia</taxon>
        <taxon>Marinilabiliales</taxon>
        <taxon>Marinilabiliaceae</taxon>
        <taxon>Marinilabilia</taxon>
    </lineage>
</organism>
<dbReference type="InterPro" id="IPR055170">
    <property type="entry name" value="GFO_IDH_MocA-like_dom"/>
</dbReference>
<dbReference type="SUPFAM" id="SSF51735">
    <property type="entry name" value="NAD(P)-binding Rossmann-fold domains"/>
    <property type="match status" value="1"/>
</dbReference>
<dbReference type="RefSeq" id="WP_106152136.1">
    <property type="nucleotide sequence ID" value="NZ_PVTS01000003.1"/>
</dbReference>
<dbReference type="GO" id="GO:0016491">
    <property type="term" value="F:oxidoreductase activity"/>
    <property type="evidence" value="ECO:0007669"/>
    <property type="project" value="UniProtKB-KW"/>
</dbReference>
<accession>A0A2T0XR69</accession>
<dbReference type="OrthoDB" id="9795543at2"/>
<evidence type="ECO:0000259" key="4">
    <source>
        <dbReference type="Pfam" id="PF22725"/>
    </source>
</evidence>
<evidence type="ECO:0000313" key="5">
    <source>
        <dbReference type="EMBL" id="RCW31963.1"/>
    </source>
</evidence>
<keyword evidence="2" id="KW-0560">Oxidoreductase</keyword>
<feature type="domain" description="GFO/IDH/MocA-like oxidoreductase" evidence="4">
    <location>
        <begin position="132"/>
        <end position="247"/>
    </location>
</feature>
<dbReference type="Gene3D" id="3.30.360.10">
    <property type="entry name" value="Dihydrodipicolinate Reductase, domain 2"/>
    <property type="match status" value="1"/>
</dbReference>
<dbReference type="STRING" id="1168289.GCA_000259075_00378"/>
<comment type="caution">
    <text evidence="5">The sequence shown here is derived from an EMBL/GenBank/DDBJ whole genome shotgun (WGS) entry which is preliminary data.</text>
</comment>
<dbReference type="Proteomes" id="UP000252733">
    <property type="component" value="Unassembled WGS sequence"/>
</dbReference>
<dbReference type="GO" id="GO:0000166">
    <property type="term" value="F:nucleotide binding"/>
    <property type="evidence" value="ECO:0007669"/>
    <property type="project" value="InterPro"/>
</dbReference>
<dbReference type="PANTHER" id="PTHR22604:SF105">
    <property type="entry name" value="TRANS-1,2-DIHYDROBENZENE-1,2-DIOL DEHYDROGENASE"/>
    <property type="match status" value="1"/>
</dbReference>
<evidence type="ECO:0000256" key="2">
    <source>
        <dbReference type="ARBA" id="ARBA00023002"/>
    </source>
</evidence>
<evidence type="ECO:0000259" key="3">
    <source>
        <dbReference type="Pfam" id="PF01408"/>
    </source>
</evidence>
<gene>
    <name evidence="5" type="ORF">DFO77_11630</name>
</gene>
<dbReference type="SUPFAM" id="SSF55347">
    <property type="entry name" value="Glyceraldehyde-3-phosphate dehydrogenase-like, C-terminal domain"/>
    <property type="match status" value="1"/>
</dbReference>
<dbReference type="AlphaFoldDB" id="A0A2T0XR69"/>